<accession>U5C7A7</accession>
<comment type="caution">
    <text evidence="1">The sequence shown here is derived from an EMBL/GenBank/DDBJ whole genome shotgun (WGS) entry which is preliminary data.</text>
</comment>
<dbReference type="Proteomes" id="UP000016843">
    <property type="component" value="Unassembled WGS sequence"/>
</dbReference>
<keyword evidence="2" id="KW-1185">Reference proteome</keyword>
<protein>
    <submittedName>
        <fullName evidence="1">Uncharacterized protein</fullName>
    </submittedName>
</protein>
<organism evidence="1 2">
    <name type="scientific">Rhodonellum psychrophilum GCM71 = DSM 17998</name>
    <dbReference type="NCBI Taxonomy" id="1123057"/>
    <lineage>
        <taxon>Bacteria</taxon>
        <taxon>Pseudomonadati</taxon>
        <taxon>Bacteroidota</taxon>
        <taxon>Cytophagia</taxon>
        <taxon>Cytophagales</taxon>
        <taxon>Cytophagaceae</taxon>
        <taxon>Rhodonellum</taxon>
    </lineage>
</organism>
<evidence type="ECO:0000313" key="1">
    <source>
        <dbReference type="EMBL" id="ERM84097.1"/>
    </source>
</evidence>
<proteinExistence type="predicted"/>
<gene>
    <name evidence="1" type="ORF">P872_00885</name>
</gene>
<dbReference type="AlphaFoldDB" id="U5C7A7"/>
<reference evidence="1 2" key="1">
    <citation type="journal article" date="2013" name="Genome Announc.">
        <title>Draft Genome Sequence of the Psychrophilic and Alkaliphilic Rhodonellum psychrophilum Strain GCM71T.</title>
        <authorList>
            <person name="Hauptmann A.L."/>
            <person name="Glaring M.A."/>
            <person name="Hallin P.F."/>
            <person name="Prieme A."/>
            <person name="Stougaard P."/>
        </authorList>
    </citation>
    <scope>NUCLEOTIDE SEQUENCE [LARGE SCALE GENOMIC DNA]</scope>
    <source>
        <strain evidence="1 2">GCM71</strain>
    </source>
</reference>
<name>U5C7A7_9BACT</name>
<sequence>MVFCEIFKTERKGFDFFGLSLRGITLFNAKSIKKLSFFEFLWSFKQLKAI</sequence>
<evidence type="ECO:0000313" key="2">
    <source>
        <dbReference type="Proteomes" id="UP000016843"/>
    </source>
</evidence>
<dbReference type="EMBL" id="AWXR01000007">
    <property type="protein sequence ID" value="ERM84097.1"/>
    <property type="molecule type" value="Genomic_DNA"/>
</dbReference>